<feature type="compositionally biased region" description="Basic and acidic residues" evidence="1">
    <location>
        <begin position="164"/>
        <end position="179"/>
    </location>
</feature>
<sequence length="255" mass="28255">MKLSEKKTGEFTPHPETESPVKAVIVDVTPLKKRDTEYGVKEEFRLVFETEEKMENGDNFTVRSRLYSPSLNEKANFRKDIKKLLGRDLTAQELQEFDTESLIGMGAKLMIDHTHKDNETYANIVLIKPDESPMKPGGKYVRLKDREQKSDSGGGSGGSGGKDATYKKAPDAAEAREPWQKCKVHVGKHKGVDLGDLDQDAVLALLEKWLPKCGAEGQPKPTADDKRLKAALEEVKALLEGTTAAEPEAEPEADY</sequence>
<accession>A0ABT3GCX2</accession>
<dbReference type="NCBIfam" id="NF046043">
    <property type="entry name" value="rep_init_NGO0469"/>
    <property type="match status" value="1"/>
</dbReference>
<evidence type="ECO:0000313" key="3">
    <source>
        <dbReference type="Proteomes" id="UP001320876"/>
    </source>
</evidence>
<dbReference type="InterPro" id="IPR059222">
    <property type="entry name" value="NGO0469-like"/>
</dbReference>
<dbReference type="RefSeq" id="WP_264485400.1">
    <property type="nucleotide sequence ID" value="NZ_JAPDDT010000001.1"/>
</dbReference>
<feature type="compositionally biased region" description="Gly residues" evidence="1">
    <location>
        <begin position="152"/>
        <end position="161"/>
    </location>
</feature>
<gene>
    <name evidence="2" type="ORF">OKA05_01930</name>
</gene>
<comment type="caution">
    <text evidence="2">The sequence shown here is derived from an EMBL/GenBank/DDBJ whole genome shotgun (WGS) entry which is preliminary data.</text>
</comment>
<keyword evidence="3" id="KW-1185">Reference proteome</keyword>
<evidence type="ECO:0000256" key="1">
    <source>
        <dbReference type="SAM" id="MobiDB-lite"/>
    </source>
</evidence>
<dbReference type="Proteomes" id="UP001320876">
    <property type="component" value="Unassembled WGS sequence"/>
</dbReference>
<organism evidence="2 3">
    <name type="scientific">Luteolibacter arcticus</name>
    <dbReference type="NCBI Taxonomy" id="1581411"/>
    <lineage>
        <taxon>Bacteria</taxon>
        <taxon>Pseudomonadati</taxon>
        <taxon>Verrucomicrobiota</taxon>
        <taxon>Verrucomicrobiia</taxon>
        <taxon>Verrucomicrobiales</taxon>
        <taxon>Verrucomicrobiaceae</taxon>
        <taxon>Luteolibacter</taxon>
    </lineage>
</organism>
<dbReference type="EMBL" id="JAPDDT010000001">
    <property type="protein sequence ID" value="MCW1921291.1"/>
    <property type="molecule type" value="Genomic_DNA"/>
</dbReference>
<feature type="region of interest" description="Disordered" evidence="1">
    <location>
        <begin position="135"/>
        <end position="179"/>
    </location>
</feature>
<name>A0ABT3GCX2_9BACT</name>
<proteinExistence type="predicted"/>
<protein>
    <submittedName>
        <fullName evidence="2">Uncharacterized protein</fullName>
    </submittedName>
</protein>
<evidence type="ECO:0000313" key="2">
    <source>
        <dbReference type="EMBL" id="MCW1921291.1"/>
    </source>
</evidence>
<reference evidence="2 3" key="1">
    <citation type="submission" date="2022-10" db="EMBL/GenBank/DDBJ databases">
        <title>Luteolibacter arcticus strain CCTCC AB 2014275, whole genome shotgun sequencing project.</title>
        <authorList>
            <person name="Zhao G."/>
            <person name="Shen L."/>
        </authorList>
    </citation>
    <scope>NUCLEOTIDE SEQUENCE [LARGE SCALE GENOMIC DNA]</scope>
    <source>
        <strain evidence="2 3">CCTCC AB 2014275</strain>
    </source>
</reference>